<organism evidence="8 9">
    <name type="scientific">Dreissena polymorpha</name>
    <name type="common">Zebra mussel</name>
    <name type="synonym">Mytilus polymorpha</name>
    <dbReference type="NCBI Taxonomy" id="45954"/>
    <lineage>
        <taxon>Eukaryota</taxon>
        <taxon>Metazoa</taxon>
        <taxon>Spiralia</taxon>
        <taxon>Lophotrochozoa</taxon>
        <taxon>Mollusca</taxon>
        <taxon>Bivalvia</taxon>
        <taxon>Autobranchia</taxon>
        <taxon>Heteroconchia</taxon>
        <taxon>Euheterodonta</taxon>
        <taxon>Imparidentia</taxon>
        <taxon>Neoheterodontei</taxon>
        <taxon>Myida</taxon>
        <taxon>Dreissenoidea</taxon>
        <taxon>Dreissenidae</taxon>
        <taxon>Dreissena</taxon>
    </lineage>
</organism>
<dbReference type="PANTHER" id="PTHR10656:SF42">
    <property type="entry name" value="CYCLIC GMP-AMP SYNTHASE-LIKE PROTEIN-RELATED"/>
    <property type="match status" value="1"/>
</dbReference>
<evidence type="ECO:0000256" key="4">
    <source>
        <dbReference type="ARBA" id="ARBA00022695"/>
    </source>
</evidence>
<evidence type="ECO:0000256" key="1">
    <source>
        <dbReference type="ARBA" id="ARBA00001946"/>
    </source>
</evidence>
<dbReference type="OrthoDB" id="6137411at2759"/>
<name>A0A9D4NIL6_DREPO</name>
<protein>
    <recommendedName>
        <fullName evidence="7">Mab-21-like HhH/H2TH-like domain-containing protein</fullName>
    </recommendedName>
</protein>
<evidence type="ECO:0000313" key="9">
    <source>
        <dbReference type="Proteomes" id="UP000828390"/>
    </source>
</evidence>
<keyword evidence="4" id="KW-0548">Nucleotidyltransferase</keyword>
<gene>
    <name evidence="8" type="ORF">DPMN_021460</name>
</gene>
<dbReference type="InterPro" id="IPR024810">
    <property type="entry name" value="MAB21L/cGLR"/>
</dbReference>
<keyword evidence="6" id="KW-0460">Magnesium</keyword>
<dbReference type="Proteomes" id="UP000828390">
    <property type="component" value="Unassembled WGS sequence"/>
</dbReference>
<evidence type="ECO:0000259" key="7">
    <source>
        <dbReference type="Pfam" id="PF20266"/>
    </source>
</evidence>
<comment type="similarity">
    <text evidence="2">Belongs to the mab-21 family.</text>
</comment>
<keyword evidence="3" id="KW-0808">Transferase</keyword>
<keyword evidence="9" id="KW-1185">Reference proteome</keyword>
<dbReference type="AlphaFoldDB" id="A0A9D4NIL6"/>
<dbReference type="InterPro" id="IPR046906">
    <property type="entry name" value="Mab-21_HhH/H2TH-like"/>
</dbReference>
<keyword evidence="5" id="KW-0479">Metal-binding</keyword>
<evidence type="ECO:0000256" key="2">
    <source>
        <dbReference type="ARBA" id="ARBA00008307"/>
    </source>
</evidence>
<feature type="domain" description="Mab-21-like HhH/H2TH-like" evidence="7">
    <location>
        <begin position="269"/>
        <end position="363"/>
    </location>
</feature>
<dbReference type="PANTHER" id="PTHR10656">
    <property type="entry name" value="CELL FATE DETERMINING PROTEIN MAB21-RELATED"/>
    <property type="match status" value="1"/>
</dbReference>
<evidence type="ECO:0000256" key="3">
    <source>
        <dbReference type="ARBA" id="ARBA00022679"/>
    </source>
</evidence>
<dbReference type="EMBL" id="JAIWYP010000001">
    <property type="protein sequence ID" value="KAH3897273.1"/>
    <property type="molecule type" value="Genomic_DNA"/>
</dbReference>
<dbReference type="Pfam" id="PF20266">
    <property type="entry name" value="Mab-21_C"/>
    <property type="match status" value="1"/>
</dbReference>
<evidence type="ECO:0000256" key="6">
    <source>
        <dbReference type="ARBA" id="ARBA00022842"/>
    </source>
</evidence>
<dbReference type="GO" id="GO:0046872">
    <property type="term" value="F:metal ion binding"/>
    <property type="evidence" value="ECO:0007669"/>
    <property type="project" value="UniProtKB-KW"/>
</dbReference>
<comment type="caution">
    <text evidence="8">The sequence shown here is derived from an EMBL/GenBank/DDBJ whole genome shotgun (WGS) entry which is preliminary data.</text>
</comment>
<reference evidence="8" key="1">
    <citation type="journal article" date="2019" name="bioRxiv">
        <title>The Genome of the Zebra Mussel, Dreissena polymorpha: A Resource for Invasive Species Research.</title>
        <authorList>
            <person name="McCartney M.A."/>
            <person name="Auch B."/>
            <person name="Kono T."/>
            <person name="Mallez S."/>
            <person name="Zhang Y."/>
            <person name="Obille A."/>
            <person name="Becker A."/>
            <person name="Abrahante J.E."/>
            <person name="Garbe J."/>
            <person name="Badalamenti J.P."/>
            <person name="Herman A."/>
            <person name="Mangelson H."/>
            <person name="Liachko I."/>
            <person name="Sullivan S."/>
            <person name="Sone E.D."/>
            <person name="Koren S."/>
            <person name="Silverstein K.A.T."/>
            <person name="Beckman K.B."/>
            <person name="Gohl D.M."/>
        </authorList>
    </citation>
    <scope>NUCLEOTIDE SEQUENCE</scope>
    <source>
        <strain evidence="8">Duluth1</strain>
        <tissue evidence="8">Whole animal</tissue>
    </source>
</reference>
<proteinExistence type="inferred from homology"/>
<comment type="cofactor">
    <cofactor evidence="1">
        <name>Mg(2+)</name>
        <dbReference type="ChEBI" id="CHEBI:18420"/>
    </cofactor>
</comment>
<accession>A0A9D4NIL6</accession>
<evidence type="ECO:0000256" key="5">
    <source>
        <dbReference type="ARBA" id="ARBA00022723"/>
    </source>
</evidence>
<dbReference type="GO" id="GO:0016779">
    <property type="term" value="F:nucleotidyltransferase activity"/>
    <property type="evidence" value="ECO:0007669"/>
    <property type="project" value="UniProtKB-KW"/>
</dbReference>
<evidence type="ECO:0000313" key="8">
    <source>
        <dbReference type="EMBL" id="KAH3897273.1"/>
    </source>
</evidence>
<reference evidence="8" key="2">
    <citation type="submission" date="2020-11" db="EMBL/GenBank/DDBJ databases">
        <authorList>
            <person name="McCartney M.A."/>
            <person name="Auch B."/>
            <person name="Kono T."/>
            <person name="Mallez S."/>
            <person name="Becker A."/>
            <person name="Gohl D.M."/>
            <person name="Silverstein K.A.T."/>
            <person name="Koren S."/>
            <person name="Bechman K.B."/>
            <person name="Herman A."/>
            <person name="Abrahante J.E."/>
            <person name="Garbe J."/>
        </authorList>
    </citation>
    <scope>NUCLEOTIDE SEQUENCE</scope>
    <source>
        <strain evidence="8">Duluth1</strain>
        <tissue evidence="8">Whole animal</tissue>
    </source>
</reference>
<dbReference type="SMART" id="SM01265">
    <property type="entry name" value="Mab-21"/>
    <property type="match status" value="1"/>
</dbReference>
<dbReference type="Gene3D" id="1.10.1410.40">
    <property type="match status" value="1"/>
</dbReference>
<sequence length="729" mass="84094">MAFSPRCDHTLSQRVARVLDDIGINDDVISKRRDVFLHMEALETVRRRMSGFSFECYHFGSQTEGTNTPGLRSDTDLLECECTANIMTSAVDWKTSRDNYLLCKESTTTKQHYLLQVFSTESPVALSNWDGDFHVRGPLGNIFLSNQINKSSMQKAILESHLKMVDTGPSASFTRMYEHGPAVSFFQEHDFVMAFKYTKPVPEIQRWLSKPRGIDTWPSPEVMAASSRCECFLVPVGSHDSDFQMIEWRLSPSLIERHLMFSLNAVQLQCYVLLKMIKESLFRKIVGKGFTSFHCKTALFFALERTPKSLWQKQNVMACLLICLNDIKLWLKHHYCPHFIVQGVNLFEGKLSHMEQTQLYNYVTKLIDNNVIGLFHIDLDNFGYRMTAFFGGMLRPNAEIFGSVSRFAFTRMLENHLNKQIYNYMRLSLADDMHKHFDDEFQYIDFLQSKFDVLRPFINGGTVFEQYIATRLERHFYSTVATVAASRILSIEVAVAVEPEGLPESVMEAFVLSLDSDVVSSRLKMAAMYYCGGELRAAAKLLDDVERRYDVTVRAVCGCGRTFETFNETAVHEYLTEDFRYGGKLTSNIAYCLRFNNFEFYCVPGMLVPAEHTSRSDLTEIKCENRKAKEITWVAFDARPFMYFLQYLTFGRFGERRRQETALSCLKTYVRTERFEQMHHYETTMSMIGYCCEVERDFDSALGYYAISLTARQDDNLAASRLLRLLGLV</sequence>